<accession>A0A6G4TWV2</accession>
<dbReference type="Gene3D" id="2.130.10.10">
    <property type="entry name" value="YVTN repeat-like/Quinoprotein amine dehydrogenase"/>
    <property type="match status" value="1"/>
</dbReference>
<dbReference type="EMBL" id="JAAKZV010000035">
    <property type="protein sequence ID" value="NGN64455.1"/>
    <property type="molecule type" value="Genomic_DNA"/>
</dbReference>
<dbReference type="InterPro" id="IPR019405">
    <property type="entry name" value="Lactonase_7-beta_prop"/>
</dbReference>
<dbReference type="InterPro" id="IPR015943">
    <property type="entry name" value="WD40/YVTN_repeat-like_dom_sf"/>
</dbReference>
<sequence length="345" mass="35305">MAGGRQLAHIGSFTSEGGAGVITAGFDPRTGALTPLSATDAVSDPSFLAADAPSGMLYAVSEGEEGAAAAFRIRADGLEPVGSPVPVGGSGPTHLALAAGHLHTANYVSGSVSTLPLAADGSLTGATSLLRHTGSGPNADRQEGPHAHQVQPDPSGRWIVSVDLGTDEVRVCALNDGALDVHAATRLRPGSGPRHLVFHPRGHRAYVLHELTPAVTVCRWDADRGELEPLRETGILPAGAEGGTAYGSGIVISPDGRLLWTAIRGHDSISTLTLDDAGDAPELTANAPCGGRWPRDLAIDPAGTHMYAANQHSGDVVWFDVDERTGELTRAGSIAAPAASCVVFS</sequence>
<comment type="similarity">
    <text evidence="1">Belongs to the cycloisomerase 2 family.</text>
</comment>
<evidence type="ECO:0000313" key="3">
    <source>
        <dbReference type="EMBL" id="NGN64455.1"/>
    </source>
</evidence>
<keyword evidence="4" id="KW-1185">Reference proteome</keyword>
<dbReference type="RefSeq" id="WP_165235818.1">
    <property type="nucleotide sequence ID" value="NZ_JAAKZV010000035.1"/>
</dbReference>
<dbReference type="InterPro" id="IPR011048">
    <property type="entry name" value="Haem_d1_sf"/>
</dbReference>
<reference evidence="3 4" key="1">
    <citation type="submission" date="2020-02" db="EMBL/GenBank/DDBJ databases">
        <title>Whole-genome analyses of novel actinobacteria.</title>
        <authorList>
            <person name="Sahin N."/>
        </authorList>
    </citation>
    <scope>NUCLEOTIDE SEQUENCE [LARGE SCALE GENOMIC DNA]</scope>
    <source>
        <strain evidence="3 4">A7024</strain>
    </source>
</reference>
<dbReference type="GO" id="GO:0005829">
    <property type="term" value="C:cytosol"/>
    <property type="evidence" value="ECO:0007669"/>
    <property type="project" value="TreeGrafter"/>
</dbReference>
<feature type="region of interest" description="Disordered" evidence="2">
    <location>
        <begin position="128"/>
        <end position="155"/>
    </location>
</feature>
<gene>
    <name evidence="3" type="ORF">G5C51_11140</name>
</gene>
<dbReference type="SUPFAM" id="SSF51004">
    <property type="entry name" value="C-terminal (heme d1) domain of cytochrome cd1-nitrite reductase"/>
    <property type="match status" value="1"/>
</dbReference>
<evidence type="ECO:0000256" key="2">
    <source>
        <dbReference type="SAM" id="MobiDB-lite"/>
    </source>
</evidence>
<dbReference type="PANTHER" id="PTHR30344:SF1">
    <property type="entry name" value="6-PHOSPHOGLUCONOLACTONASE"/>
    <property type="match status" value="1"/>
</dbReference>
<dbReference type="PANTHER" id="PTHR30344">
    <property type="entry name" value="6-PHOSPHOGLUCONOLACTONASE-RELATED"/>
    <property type="match status" value="1"/>
</dbReference>
<dbReference type="Pfam" id="PF10282">
    <property type="entry name" value="Lactonase"/>
    <property type="match status" value="1"/>
</dbReference>
<protein>
    <submittedName>
        <fullName evidence="3">Lactonase family protein</fullName>
    </submittedName>
</protein>
<evidence type="ECO:0000313" key="4">
    <source>
        <dbReference type="Proteomes" id="UP000481583"/>
    </source>
</evidence>
<evidence type="ECO:0000256" key="1">
    <source>
        <dbReference type="ARBA" id="ARBA00005564"/>
    </source>
</evidence>
<dbReference type="InterPro" id="IPR050282">
    <property type="entry name" value="Cycloisomerase_2"/>
</dbReference>
<dbReference type="Proteomes" id="UP000481583">
    <property type="component" value="Unassembled WGS sequence"/>
</dbReference>
<comment type="caution">
    <text evidence="3">The sequence shown here is derived from an EMBL/GenBank/DDBJ whole genome shotgun (WGS) entry which is preliminary data.</text>
</comment>
<dbReference type="AlphaFoldDB" id="A0A6G4TWV2"/>
<dbReference type="GO" id="GO:0017057">
    <property type="term" value="F:6-phosphogluconolactonase activity"/>
    <property type="evidence" value="ECO:0007669"/>
    <property type="project" value="TreeGrafter"/>
</dbReference>
<name>A0A6G4TWV2_9ACTN</name>
<organism evidence="3 4">
    <name type="scientific">Streptomyces coryli</name>
    <dbReference type="NCBI Taxonomy" id="1128680"/>
    <lineage>
        <taxon>Bacteria</taxon>
        <taxon>Bacillati</taxon>
        <taxon>Actinomycetota</taxon>
        <taxon>Actinomycetes</taxon>
        <taxon>Kitasatosporales</taxon>
        <taxon>Streptomycetaceae</taxon>
        <taxon>Streptomyces</taxon>
    </lineage>
</organism>
<proteinExistence type="inferred from homology"/>